<dbReference type="InterPro" id="IPR036736">
    <property type="entry name" value="ACP-like_sf"/>
</dbReference>
<dbReference type="Gene3D" id="1.10.1200.10">
    <property type="entry name" value="ACP-like"/>
    <property type="match status" value="1"/>
</dbReference>
<dbReference type="Proteomes" id="UP000094873">
    <property type="component" value="Unassembled WGS sequence"/>
</dbReference>
<dbReference type="EMBL" id="LXSU01000030">
    <property type="protein sequence ID" value="OCX43601.1"/>
    <property type="molecule type" value="Genomic_DNA"/>
</dbReference>
<gene>
    <name evidence="1" type="ORF">A7X81_01040</name>
</gene>
<evidence type="ECO:0000313" key="1">
    <source>
        <dbReference type="EMBL" id="OCX43601.1"/>
    </source>
</evidence>
<accession>A0AA91FQQ4</accession>
<organism evidence="1 2">
    <name type="scientific">Campylobacter ornithocola</name>
    <dbReference type="NCBI Taxonomy" id="1848766"/>
    <lineage>
        <taxon>Bacteria</taxon>
        <taxon>Pseudomonadati</taxon>
        <taxon>Campylobacterota</taxon>
        <taxon>Epsilonproteobacteria</taxon>
        <taxon>Campylobacterales</taxon>
        <taxon>Campylobacteraceae</taxon>
        <taxon>Campylobacter</taxon>
    </lineage>
</organism>
<dbReference type="SUPFAM" id="SSF47336">
    <property type="entry name" value="ACP-like"/>
    <property type="match status" value="1"/>
</dbReference>
<name>A0AA91FQQ4_9BACT</name>
<sequence>MQAVKTIFENIGRYDIDENAKNLVDEDIIDSVDMMKLIVEIEKFFNKSLDAKFITPDNFKDFQSIQQMLEQAMN</sequence>
<proteinExistence type="predicted"/>
<reference evidence="1 2" key="1">
    <citation type="submission" date="2016-05" db="EMBL/GenBank/DDBJ databases">
        <authorList>
            <person name="Caceres A."/>
            <person name="Munoz I."/>
            <person name="Iraola G."/>
            <person name="Diaz-Viraque F."/>
            <person name="Greif G."/>
            <person name="Collado L."/>
        </authorList>
    </citation>
    <scope>NUCLEOTIDE SEQUENCE [LARGE SCALE GENOMIC DNA]</scope>
    <source>
        <strain evidence="1 2">WBE38</strain>
    </source>
</reference>
<keyword evidence="2" id="KW-1185">Reference proteome</keyword>
<evidence type="ECO:0000313" key="2">
    <source>
        <dbReference type="Proteomes" id="UP000094873"/>
    </source>
</evidence>
<dbReference type="AlphaFoldDB" id="A0AA91FQQ4"/>
<comment type="caution">
    <text evidence="1">The sequence shown here is derived from an EMBL/GenBank/DDBJ whole genome shotgun (WGS) entry which is preliminary data.</text>
</comment>
<protein>
    <submittedName>
        <fullName evidence="1">Acyl carrier protein</fullName>
    </submittedName>
</protein>